<name>A0A9N9TF06_PHYSR</name>
<evidence type="ECO:0000313" key="2">
    <source>
        <dbReference type="Proteomes" id="UP001153712"/>
    </source>
</evidence>
<organism evidence="1 2">
    <name type="scientific">Phyllotreta striolata</name>
    <name type="common">Striped flea beetle</name>
    <name type="synonym">Crioceris striolata</name>
    <dbReference type="NCBI Taxonomy" id="444603"/>
    <lineage>
        <taxon>Eukaryota</taxon>
        <taxon>Metazoa</taxon>
        <taxon>Ecdysozoa</taxon>
        <taxon>Arthropoda</taxon>
        <taxon>Hexapoda</taxon>
        <taxon>Insecta</taxon>
        <taxon>Pterygota</taxon>
        <taxon>Neoptera</taxon>
        <taxon>Endopterygota</taxon>
        <taxon>Coleoptera</taxon>
        <taxon>Polyphaga</taxon>
        <taxon>Cucujiformia</taxon>
        <taxon>Chrysomeloidea</taxon>
        <taxon>Chrysomelidae</taxon>
        <taxon>Galerucinae</taxon>
        <taxon>Alticini</taxon>
        <taxon>Phyllotreta</taxon>
    </lineage>
</organism>
<dbReference type="EMBL" id="OU900106">
    <property type="protein sequence ID" value="CAG9857157.1"/>
    <property type="molecule type" value="Genomic_DNA"/>
</dbReference>
<dbReference type="Proteomes" id="UP001153712">
    <property type="component" value="Chromosome 13"/>
</dbReference>
<sequence>MVEDGQDTEKPNDTARRLAVEVDVKRIFKCQVGTFSNDKYGNCDRFRGQESHRVRSDLLMDYIKNPVKSYVGKTALYLYMLRIKLDILTHR</sequence>
<proteinExistence type="predicted"/>
<gene>
    <name evidence="1" type="ORF">PHYEVI_LOCUS3568</name>
</gene>
<protein>
    <submittedName>
        <fullName evidence="1">Uncharacterized protein</fullName>
    </submittedName>
</protein>
<keyword evidence="2" id="KW-1185">Reference proteome</keyword>
<reference evidence="1" key="1">
    <citation type="submission" date="2022-01" db="EMBL/GenBank/DDBJ databases">
        <authorList>
            <person name="King R."/>
        </authorList>
    </citation>
    <scope>NUCLEOTIDE SEQUENCE</scope>
</reference>
<dbReference type="AlphaFoldDB" id="A0A9N9TF06"/>
<evidence type="ECO:0000313" key="1">
    <source>
        <dbReference type="EMBL" id="CAG9857157.1"/>
    </source>
</evidence>
<accession>A0A9N9TF06</accession>